<gene>
    <name evidence="17" type="primary">PMT3_2</name>
    <name evidence="17" type="ORF">GRS66_008249</name>
</gene>
<feature type="transmembrane region" description="Helical" evidence="15">
    <location>
        <begin position="276"/>
        <end position="298"/>
    </location>
</feature>
<dbReference type="CDD" id="cd23284">
    <property type="entry name" value="beta-trefoil_MIR_PMT2-like"/>
    <property type="match status" value="1"/>
</dbReference>
<sequence length="753" mass="86546">MPYRVATGYSENVTDDDLKWRRPMLKEEFENHDNFWMDEANLNEKNKKGQLVSRLEPIVMPIVFTLLGMFTRMYKIGFNDHVVWDEAHFGKFGSYYLRHEYYHDVHPPLGKMLVGLSGYLAGYNGSWDFPSGEVYPDNINYVKMRLFQAMFSSLCVPLAYFTGRTVGFSRLSVWLFTTLVAFENSYATLGRFILLDSMLLFFTVSSYFCLAKFHTMRKFPFSGRWWLWLCLTGLNLGCAVSVKMVGLFIITVVGTYTIVELWNLLTEKSVSWKAYIYHWLARIFGLIVIPVFVFLLCFKIHFDLLYNSGPGDYTMPSLFQASLNGTTVGKGPRDVALGSSIISIKNQVLGGALLHSHVQPYPEGSEQQQVTTYGYGDANNEWFFQRVRGAAPWTEAENATLEFVKGGEMYRIMHRLTGKNLHTHEIPAPIVKSEWEVSAYGDVDLGDPKDNWIIEIAEQVGNEDPTLLHPLSTSFRIKNSILGCYLAQSGKNLPEWGFRQKEVVCLKHTSKSDKRTWWNIDTHENELLPEPKDFVYPKASFLKNFIYLNSAMMATNNALVPNPEKFDAMTSSAWQWPTLNVGVRLCEWSEKSVKYFLLGSPGSVWPSSIAVCALIIHITFLILKWQRQCVVLPDPIKRDKFFMAAFYPLLAWGLHFLPFLIMSRVVYAHHYLPTLYFALMILTYYFDTITKRWTITNTGRSLRIGAYIAYGSLVIAGFFYFSPFSFGMDGPMEDYAYLAWLPSWQVVEDIRNT</sequence>
<comment type="catalytic activity">
    <reaction evidence="14 15">
        <text>a di-trans,poly-cis-dolichyl beta-D-mannosyl phosphate + L-seryl-[protein] = 3-O-(alpha-D-mannosyl)-L-seryl-[protein] + a di-trans,poly-cis-dolichyl phosphate + H(+)</text>
        <dbReference type="Rhea" id="RHEA:17377"/>
        <dbReference type="Rhea" id="RHEA-COMP:9863"/>
        <dbReference type="Rhea" id="RHEA-COMP:13546"/>
        <dbReference type="Rhea" id="RHEA-COMP:19498"/>
        <dbReference type="Rhea" id="RHEA-COMP:19501"/>
        <dbReference type="ChEBI" id="CHEBI:15378"/>
        <dbReference type="ChEBI" id="CHEBI:29999"/>
        <dbReference type="ChEBI" id="CHEBI:57683"/>
        <dbReference type="ChEBI" id="CHEBI:58211"/>
        <dbReference type="ChEBI" id="CHEBI:137321"/>
        <dbReference type="EC" id="2.4.1.109"/>
    </reaction>
</comment>
<feature type="transmembrane region" description="Helical" evidence="15">
    <location>
        <begin position="668"/>
        <end position="686"/>
    </location>
</feature>
<evidence type="ECO:0000313" key="18">
    <source>
        <dbReference type="Proteomes" id="UP000501346"/>
    </source>
</evidence>
<reference evidence="17 18" key="1">
    <citation type="journal article" date="2019" name="BMC Genomics">
        <title>Chromosome level assembly and comparative genome analysis confirm lager-brewing yeasts originated from a single hybridization.</title>
        <authorList>
            <person name="Salazar A.N."/>
            <person name="Gorter de Vries A.R."/>
            <person name="van den Broek M."/>
            <person name="Brouwers N."/>
            <person name="de la Torre Cortes P."/>
            <person name="Kuijpers N.G.A."/>
            <person name="Daran J.G."/>
            <person name="Abeel T."/>
        </authorList>
    </citation>
    <scope>NUCLEOTIDE SEQUENCE [LARGE SCALE GENOMIC DNA]</scope>
    <source>
        <strain evidence="17 18">CBS 1483</strain>
    </source>
</reference>
<evidence type="ECO:0000256" key="1">
    <source>
        <dbReference type="ARBA" id="ARBA00004477"/>
    </source>
</evidence>
<proteinExistence type="inferred from homology"/>
<keyword evidence="5 15" id="KW-0328">Glycosyltransferase</keyword>
<keyword evidence="18" id="KW-1185">Reference proteome</keyword>
<dbReference type="InterPro" id="IPR036300">
    <property type="entry name" value="MIR_dom_sf"/>
</dbReference>
<comment type="similarity">
    <text evidence="3 15">Belongs to the glycosyltransferase 39 family.</text>
</comment>
<comment type="function">
    <text evidence="15">Transfers mannose from Dol-P-mannose to Ser or Thr residues on proteins.</text>
</comment>
<evidence type="ECO:0000256" key="6">
    <source>
        <dbReference type="ARBA" id="ARBA00022679"/>
    </source>
</evidence>
<dbReference type="PANTHER" id="PTHR10050">
    <property type="entry name" value="DOLICHYL-PHOSPHATE-MANNOSE--PROTEIN MANNOSYLTRANSFERASE"/>
    <property type="match status" value="1"/>
</dbReference>
<organism evidence="17 18">
    <name type="scientific">Saccharomyces pastorianus</name>
    <name type="common">Lager yeast</name>
    <name type="synonym">Saccharomyces cerevisiae x Saccharomyces eubayanus</name>
    <dbReference type="NCBI Taxonomy" id="27292"/>
    <lineage>
        <taxon>Eukaryota</taxon>
        <taxon>Fungi</taxon>
        <taxon>Dikarya</taxon>
        <taxon>Ascomycota</taxon>
        <taxon>Saccharomycotina</taxon>
        <taxon>Saccharomycetes</taxon>
        <taxon>Saccharomycetales</taxon>
        <taxon>Saccharomycetaceae</taxon>
        <taxon>Saccharomyces</taxon>
    </lineage>
</organism>
<feature type="domain" description="MIR" evidence="16">
    <location>
        <begin position="401"/>
        <end position="457"/>
    </location>
</feature>
<feature type="transmembrane region" description="Helical" evidence="15">
    <location>
        <begin position="644"/>
        <end position="662"/>
    </location>
</feature>
<evidence type="ECO:0000256" key="11">
    <source>
        <dbReference type="ARBA" id="ARBA00023136"/>
    </source>
</evidence>
<keyword evidence="10 15" id="KW-1133">Transmembrane helix</keyword>
<evidence type="ECO:0000256" key="5">
    <source>
        <dbReference type="ARBA" id="ARBA00022676"/>
    </source>
</evidence>
<keyword evidence="9 15" id="KW-0256">Endoplasmic reticulum</keyword>
<evidence type="ECO:0000256" key="14">
    <source>
        <dbReference type="ARBA" id="ARBA00045102"/>
    </source>
</evidence>
<dbReference type="InterPro" id="IPR003342">
    <property type="entry name" value="ArnT-like_N"/>
</dbReference>
<dbReference type="Pfam" id="PF02366">
    <property type="entry name" value="PMT"/>
    <property type="match status" value="1"/>
</dbReference>
<dbReference type="GO" id="GO:0004169">
    <property type="term" value="F:dolichyl-phosphate-mannose-protein mannosyltransferase activity"/>
    <property type="evidence" value="ECO:0007669"/>
    <property type="project" value="UniProtKB-UniRule"/>
</dbReference>
<dbReference type="OrthoDB" id="292747at2759"/>
<feature type="transmembrane region" description="Helical" evidence="15">
    <location>
        <begin position="144"/>
        <end position="161"/>
    </location>
</feature>
<keyword evidence="6 15" id="KW-0808">Transferase</keyword>
<feature type="transmembrane region" description="Helical" evidence="15">
    <location>
        <begin position="225"/>
        <end position="256"/>
    </location>
</feature>
<feature type="domain" description="MIR" evidence="16">
    <location>
        <begin position="465"/>
        <end position="523"/>
    </location>
</feature>
<feature type="transmembrane region" description="Helical" evidence="15">
    <location>
        <begin position="604"/>
        <end position="623"/>
    </location>
</feature>
<dbReference type="FunFam" id="2.80.10.50:FF:000012">
    <property type="entry name" value="Protein O-mannosyl-transferase 1"/>
    <property type="match status" value="1"/>
</dbReference>
<evidence type="ECO:0000256" key="13">
    <source>
        <dbReference type="ARBA" id="ARBA00045085"/>
    </source>
</evidence>
<name>A0A6C1E8D9_SACPS</name>
<keyword evidence="11 15" id="KW-0472">Membrane</keyword>
<dbReference type="SUPFAM" id="SSF82109">
    <property type="entry name" value="MIR domain"/>
    <property type="match status" value="1"/>
</dbReference>
<evidence type="ECO:0000256" key="4">
    <source>
        <dbReference type="ARBA" id="ARBA00012839"/>
    </source>
</evidence>
<evidence type="ECO:0000256" key="7">
    <source>
        <dbReference type="ARBA" id="ARBA00022692"/>
    </source>
</evidence>
<dbReference type="EC" id="2.4.1.109" evidence="4 15"/>
<dbReference type="InterPro" id="IPR016093">
    <property type="entry name" value="MIR_motif"/>
</dbReference>
<feature type="transmembrane region" description="Helical" evidence="15">
    <location>
        <begin position="192"/>
        <end position="213"/>
    </location>
</feature>
<dbReference type="InterPro" id="IPR032421">
    <property type="entry name" value="PMT_4TMC"/>
</dbReference>
<dbReference type="InterPro" id="IPR027005">
    <property type="entry name" value="PMT-like"/>
</dbReference>
<dbReference type="SMART" id="SM00472">
    <property type="entry name" value="MIR"/>
    <property type="match status" value="3"/>
</dbReference>
<dbReference type="Pfam" id="PF02815">
    <property type="entry name" value="MIR"/>
    <property type="match status" value="1"/>
</dbReference>
<accession>A0A6C1E8D9</accession>
<keyword evidence="8" id="KW-0677">Repeat</keyword>
<evidence type="ECO:0000256" key="9">
    <source>
        <dbReference type="ARBA" id="ARBA00022824"/>
    </source>
</evidence>
<keyword evidence="7 15" id="KW-0812">Transmembrane</keyword>
<evidence type="ECO:0000256" key="3">
    <source>
        <dbReference type="ARBA" id="ARBA00007222"/>
    </source>
</evidence>
<comment type="subcellular location">
    <subcellularLocation>
        <location evidence="1 15">Endoplasmic reticulum membrane</location>
        <topology evidence="1 15">Multi-pass membrane protein</topology>
    </subcellularLocation>
</comment>
<dbReference type="UniPathway" id="UPA00378"/>
<evidence type="ECO:0000256" key="2">
    <source>
        <dbReference type="ARBA" id="ARBA00004922"/>
    </source>
</evidence>
<dbReference type="PROSITE" id="PS50919">
    <property type="entry name" value="MIR"/>
    <property type="match status" value="3"/>
</dbReference>
<evidence type="ECO:0000256" key="15">
    <source>
        <dbReference type="RuleBase" id="RU367007"/>
    </source>
</evidence>
<keyword evidence="12" id="KW-0325">Glycoprotein</keyword>
<evidence type="ECO:0000256" key="12">
    <source>
        <dbReference type="ARBA" id="ARBA00023180"/>
    </source>
</evidence>
<feature type="transmembrane region" description="Helical" evidence="15">
    <location>
        <begin position="707"/>
        <end position="726"/>
    </location>
</feature>
<dbReference type="Proteomes" id="UP000501346">
    <property type="component" value="Chromosome SeVIII-SeXV"/>
</dbReference>
<evidence type="ECO:0000256" key="10">
    <source>
        <dbReference type="ARBA" id="ARBA00022989"/>
    </source>
</evidence>
<dbReference type="EMBL" id="CP049005">
    <property type="protein sequence ID" value="QID85666.1"/>
    <property type="molecule type" value="Genomic_DNA"/>
</dbReference>
<feature type="domain" description="MIR" evidence="16">
    <location>
        <begin position="332"/>
        <end position="387"/>
    </location>
</feature>
<dbReference type="GO" id="GO:0031502">
    <property type="term" value="C:dolichyl-phosphate-mannose-protein mannosyltransferase complex"/>
    <property type="evidence" value="ECO:0007669"/>
    <property type="project" value="UniProtKB-ARBA"/>
</dbReference>
<evidence type="ECO:0000313" key="17">
    <source>
        <dbReference type="EMBL" id="QID85666.1"/>
    </source>
</evidence>
<dbReference type="PANTHER" id="PTHR10050:SF46">
    <property type="entry name" value="PROTEIN O-MANNOSYL-TRANSFERASE 2"/>
    <property type="match status" value="1"/>
</dbReference>
<evidence type="ECO:0000259" key="16">
    <source>
        <dbReference type="PROSITE" id="PS50919"/>
    </source>
</evidence>
<comment type="catalytic activity">
    <reaction evidence="13 15">
        <text>a di-trans,poly-cis-dolichyl beta-D-mannosyl phosphate + L-threonyl-[protein] = 3-O-(alpha-D-mannosyl)-L-threonyl-[protein] + a di-trans,poly-cis-dolichyl phosphate + H(+)</text>
        <dbReference type="Rhea" id="RHEA:53396"/>
        <dbReference type="Rhea" id="RHEA-COMP:11060"/>
        <dbReference type="Rhea" id="RHEA-COMP:13547"/>
        <dbReference type="Rhea" id="RHEA-COMP:19498"/>
        <dbReference type="Rhea" id="RHEA-COMP:19501"/>
        <dbReference type="ChEBI" id="CHEBI:15378"/>
        <dbReference type="ChEBI" id="CHEBI:30013"/>
        <dbReference type="ChEBI" id="CHEBI:57683"/>
        <dbReference type="ChEBI" id="CHEBI:58211"/>
        <dbReference type="ChEBI" id="CHEBI:137323"/>
        <dbReference type="EC" id="2.4.1.109"/>
    </reaction>
</comment>
<evidence type="ECO:0000256" key="8">
    <source>
        <dbReference type="ARBA" id="ARBA00022737"/>
    </source>
</evidence>
<dbReference type="AlphaFoldDB" id="A0A6C1E8D9"/>
<comment type="pathway">
    <text evidence="2 15">Protein modification; protein glycosylation.</text>
</comment>
<dbReference type="Pfam" id="PF16192">
    <property type="entry name" value="PMT_4TMC"/>
    <property type="match status" value="1"/>
</dbReference>
<protein>
    <recommendedName>
        <fullName evidence="4 15">Dolichyl-phosphate-mannose--protein mannosyltransferase</fullName>
        <ecNumber evidence="4 15">2.4.1.109</ecNumber>
    </recommendedName>
</protein>
<dbReference type="Gene3D" id="2.80.10.50">
    <property type="match status" value="1"/>
</dbReference>